<feature type="transmembrane region" description="Helical" evidence="10">
    <location>
        <begin position="165"/>
        <end position="186"/>
    </location>
</feature>
<reference evidence="12" key="1">
    <citation type="journal article" date="2020" name="MBio">
        <title>Horizontal gene transfer to a defensive symbiont with a reduced genome amongst a multipartite beetle microbiome.</title>
        <authorList>
            <person name="Waterworth S.C."/>
            <person name="Florez L.V."/>
            <person name="Rees E.R."/>
            <person name="Hertweck C."/>
            <person name="Kaltenpoth M."/>
            <person name="Kwan J.C."/>
        </authorList>
    </citation>
    <scope>NUCLEOTIDE SEQUENCE [LARGE SCALE GENOMIC DNA]</scope>
</reference>
<evidence type="ECO:0000256" key="3">
    <source>
        <dbReference type="ARBA" id="ARBA00022692"/>
    </source>
</evidence>
<comment type="subcellular location">
    <subcellularLocation>
        <location evidence="1">Membrane</location>
        <topology evidence="1">Multi-pass membrane protein</topology>
    </subcellularLocation>
</comment>
<dbReference type="GO" id="GO:0034707">
    <property type="term" value="C:chloride channel complex"/>
    <property type="evidence" value="ECO:0007669"/>
    <property type="project" value="UniProtKB-KW"/>
</dbReference>
<dbReference type="GO" id="GO:0005254">
    <property type="term" value="F:chloride channel activity"/>
    <property type="evidence" value="ECO:0007669"/>
    <property type="project" value="UniProtKB-KW"/>
</dbReference>
<protein>
    <submittedName>
        <fullName evidence="11">Chloride/fluoride channel protein</fullName>
    </submittedName>
</protein>
<organism evidence="11 12">
    <name type="scientific">Stenotrophomonas maltophilia</name>
    <name type="common">Pseudomonas maltophilia</name>
    <name type="synonym">Xanthomonas maltophilia</name>
    <dbReference type="NCBI Taxonomy" id="40324"/>
    <lineage>
        <taxon>Bacteria</taxon>
        <taxon>Pseudomonadati</taxon>
        <taxon>Pseudomonadota</taxon>
        <taxon>Gammaproteobacteria</taxon>
        <taxon>Lysobacterales</taxon>
        <taxon>Lysobacteraceae</taxon>
        <taxon>Stenotrophomonas</taxon>
        <taxon>Stenotrophomonas maltophilia group</taxon>
    </lineage>
</organism>
<dbReference type="Gene3D" id="1.10.3080.10">
    <property type="entry name" value="Clc chloride channel"/>
    <property type="match status" value="1"/>
</dbReference>
<proteinExistence type="predicted"/>
<evidence type="ECO:0000256" key="4">
    <source>
        <dbReference type="ARBA" id="ARBA00022989"/>
    </source>
</evidence>
<dbReference type="Proteomes" id="UP000487117">
    <property type="component" value="Unassembled WGS sequence"/>
</dbReference>
<keyword evidence="8" id="KW-0868">Chloride</keyword>
<dbReference type="SUPFAM" id="SSF81340">
    <property type="entry name" value="Clc chloride channel"/>
    <property type="match status" value="1"/>
</dbReference>
<dbReference type="InterPro" id="IPR050368">
    <property type="entry name" value="ClC-type_chloride_channel"/>
</dbReference>
<dbReference type="Pfam" id="PF00654">
    <property type="entry name" value="Voltage_CLC"/>
    <property type="match status" value="1"/>
</dbReference>
<dbReference type="AlphaFoldDB" id="A0A7V8JMP6"/>
<keyword evidence="7" id="KW-0869">Chloride channel</keyword>
<gene>
    <name evidence="11" type="primary">eriC</name>
    <name evidence="11" type="ORF">GAK31_00071</name>
</gene>
<evidence type="ECO:0000256" key="1">
    <source>
        <dbReference type="ARBA" id="ARBA00004141"/>
    </source>
</evidence>
<dbReference type="InterPro" id="IPR001807">
    <property type="entry name" value="ClC"/>
</dbReference>
<keyword evidence="6 10" id="KW-0472">Membrane</keyword>
<feature type="transmembrane region" description="Helical" evidence="10">
    <location>
        <begin position="69"/>
        <end position="92"/>
    </location>
</feature>
<keyword evidence="5" id="KW-0406">Ion transport</keyword>
<evidence type="ECO:0000256" key="10">
    <source>
        <dbReference type="SAM" id="Phobius"/>
    </source>
</evidence>
<keyword evidence="2" id="KW-0813">Transport</keyword>
<dbReference type="PANTHER" id="PTHR43427:SF6">
    <property type="entry name" value="CHLORIDE CHANNEL PROTEIN CLC-E"/>
    <property type="match status" value="1"/>
</dbReference>
<evidence type="ECO:0000313" key="12">
    <source>
        <dbReference type="Proteomes" id="UP000487117"/>
    </source>
</evidence>
<dbReference type="PANTHER" id="PTHR43427">
    <property type="entry name" value="CHLORIDE CHANNEL PROTEIN CLC-E"/>
    <property type="match status" value="1"/>
</dbReference>
<evidence type="ECO:0000313" key="11">
    <source>
        <dbReference type="EMBL" id="KAF1016813.1"/>
    </source>
</evidence>
<accession>A0A7V8JMP6</accession>
<evidence type="ECO:0000256" key="8">
    <source>
        <dbReference type="ARBA" id="ARBA00023214"/>
    </source>
</evidence>
<evidence type="ECO:0000256" key="6">
    <source>
        <dbReference type="ARBA" id="ARBA00023136"/>
    </source>
</evidence>
<comment type="caution">
    <text evidence="11">The sequence shown here is derived from an EMBL/GenBank/DDBJ whole genome shotgun (WGS) entry which is preliminary data.</text>
</comment>
<keyword evidence="4 10" id="KW-1133">Transmembrane helix</keyword>
<dbReference type="EMBL" id="WNDS01000001">
    <property type="protein sequence ID" value="KAF1016813.1"/>
    <property type="molecule type" value="Genomic_DNA"/>
</dbReference>
<feature type="transmembrane region" description="Helical" evidence="10">
    <location>
        <begin position="26"/>
        <end position="49"/>
    </location>
</feature>
<evidence type="ECO:0000256" key="5">
    <source>
        <dbReference type="ARBA" id="ARBA00023065"/>
    </source>
</evidence>
<dbReference type="InterPro" id="IPR014743">
    <property type="entry name" value="Cl-channel_core"/>
</dbReference>
<sequence>MSPPASPSRLHLAFQGLRLRLRGSDLWFIALALLVGLIAGGLTLLQSGAAHSLQSWLFGLDDDVRLSSLPALGFTALLVLPLGGLLVGLVSLAATRLKRPLLDAVEANALHGGRMSMRDNLIVLTQTMISNGFGASVGLEASYTQMGAGSGSQLGRAMRLRRNDVRILVGAGAAGAIAAAFGAPLAGAF</sequence>
<evidence type="ECO:0000256" key="2">
    <source>
        <dbReference type="ARBA" id="ARBA00022448"/>
    </source>
</evidence>
<evidence type="ECO:0000256" key="9">
    <source>
        <dbReference type="ARBA" id="ARBA00023303"/>
    </source>
</evidence>
<keyword evidence="9" id="KW-0407">Ion channel</keyword>
<keyword evidence="3 10" id="KW-0812">Transmembrane</keyword>
<name>A0A7V8JMP6_STEMA</name>
<evidence type="ECO:0000256" key="7">
    <source>
        <dbReference type="ARBA" id="ARBA00023173"/>
    </source>
</evidence>